<dbReference type="AlphaFoldDB" id="E1YLY6"/>
<proteinExistence type="predicted"/>
<dbReference type="EMBL" id="FR695877">
    <property type="protein sequence ID" value="CBX31119.1"/>
    <property type="molecule type" value="Genomic_DNA"/>
</dbReference>
<sequence length="282" mass="32053">MLTLEDMDKTAPGGVYLCQVNDNVSCGACCGLYNVADLSREKLNQMLSDRTDTFLNIAREIDAIVEFGENILAAQTKTRPYPEFYHCPYIGFIGKNGKRVGCLLHPAAEGNKNVDYRGLGYYGSMTCNIYFCPSYTNVSDNFKRLIRDASQDWYSYGLLITESVLINAFLTEAEKRIQRKIDEENIRLNPDFAGVVREFINLKASWPFRPASDTPANYFFKDKLYAKKDNDYSKTRSSSFTSRFDTILKELGSSFQTDEEIKQAEAMIESLLKKFQESTANV</sequence>
<name>E1YLY6_9BACT</name>
<protein>
    <submittedName>
        <fullName evidence="1">Uncharacterized protein</fullName>
    </submittedName>
</protein>
<evidence type="ECO:0000313" key="1">
    <source>
        <dbReference type="EMBL" id="CBX31119.1"/>
    </source>
</evidence>
<gene>
    <name evidence="1" type="ORF">N47_E46310</name>
</gene>
<accession>E1YLY6</accession>
<organism evidence="1">
    <name type="scientific">uncultured Desulfobacterium sp</name>
    <dbReference type="NCBI Taxonomy" id="201089"/>
    <lineage>
        <taxon>Bacteria</taxon>
        <taxon>Pseudomonadati</taxon>
        <taxon>Thermodesulfobacteriota</taxon>
        <taxon>Desulfobacteria</taxon>
        <taxon>Desulfobacterales</taxon>
        <taxon>Desulfobacteriaceae</taxon>
        <taxon>Desulfobacterium</taxon>
        <taxon>environmental samples</taxon>
    </lineage>
</organism>
<reference evidence="1" key="1">
    <citation type="journal article" date="2011" name="Environ. Microbiol.">
        <title>Genomic insights into the metabolic potential of the polycyclic aromatic hydrocarbon degrading sulfate-reducing Deltaproteobacterium N47.</title>
        <authorList>
            <person name="Bergmann F."/>
            <person name="Selesi D."/>
            <person name="Weinmaier T."/>
            <person name="Tischler P."/>
            <person name="Rattei T."/>
            <person name="Meckenstock R.U."/>
        </authorList>
    </citation>
    <scope>NUCLEOTIDE SEQUENCE</scope>
</reference>